<dbReference type="InterPro" id="IPR036291">
    <property type="entry name" value="NAD(P)-bd_dom_sf"/>
</dbReference>
<evidence type="ECO:0000256" key="2">
    <source>
        <dbReference type="ARBA" id="ARBA00023002"/>
    </source>
</evidence>
<dbReference type="Pfam" id="PF02826">
    <property type="entry name" value="2-Hacid_dh_C"/>
    <property type="match status" value="1"/>
</dbReference>
<dbReference type="GO" id="GO:0051287">
    <property type="term" value="F:NAD binding"/>
    <property type="evidence" value="ECO:0007669"/>
    <property type="project" value="InterPro"/>
</dbReference>
<evidence type="ECO:0000313" key="8">
    <source>
        <dbReference type="Proteomes" id="UP000321892"/>
    </source>
</evidence>
<accession>A0A510JHS4</accession>
<name>A0A510JHS4_9FUSO</name>
<evidence type="ECO:0000256" key="3">
    <source>
        <dbReference type="ARBA" id="ARBA00023027"/>
    </source>
</evidence>
<dbReference type="InterPro" id="IPR029753">
    <property type="entry name" value="D-isomer_DH_CS"/>
</dbReference>
<dbReference type="Pfam" id="PF00389">
    <property type="entry name" value="2-Hacid_dh"/>
    <property type="match status" value="1"/>
</dbReference>
<sequence>MKIVVFDAKPYDIEFFDKWNETFGADITYFEEKLSLKNVMLTKYQDVVCTFVNDDLNEKVLNILSKNGVRVVAARCAGYNNIDLKAARENRITVLRVPAYSPFAVAEHSLALLMSVNRKTHKAYNRTREGNFSLAGLTGMDLNGKTAGIIGTGRIARIFIKILNGLGMKVIGYDKFPNEQAAKEENFTYVTLDEIFANSDVISLHCPLFPETRHIINKETIAKMKDGVIIINAARGGLIDTEALVEGLKDKKIGGAGLDVYENESSYFFEDESASVLEDDLLARLLSFNNVVLTSHQAFLTKEALDNIAEATFNNILSYVKEETLQNEVWYDEENNKVVEGVRVQK</sequence>
<dbReference type="KEGG" id="lhf:JCM16775_1579"/>
<evidence type="ECO:0000259" key="5">
    <source>
        <dbReference type="Pfam" id="PF00389"/>
    </source>
</evidence>
<dbReference type="OrthoDB" id="9805416at2"/>
<dbReference type="PANTHER" id="PTHR43026:SF1">
    <property type="entry name" value="2-HYDROXYACID DEHYDROGENASE HOMOLOG 1-RELATED"/>
    <property type="match status" value="1"/>
</dbReference>
<evidence type="ECO:0000256" key="4">
    <source>
        <dbReference type="RuleBase" id="RU003719"/>
    </source>
</evidence>
<dbReference type="SUPFAM" id="SSF52283">
    <property type="entry name" value="Formate/glycerate dehydrogenase catalytic domain-like"/>
    <property type="match status" value="1"/>
</dbReference>
<keyword evidence="3" id="KW-0520">NAD</keyword>
<dbReference type="FunFam" id="3.40.50.720:FF:000292">
    <property type="entry name" value="Putative D-lactate dehydrogenase"/>
    <property type="match status" value="1"/>
</dbReference>
<feature type="domain" description="D-isomer specific 2-hydroxyacid dehydrogenase NAD-binding" evidence="6">
    <location>
        <begin position="110"/>
        <end position="298"/>
    </location>
</feature>
<comment type="similarity">
    <text evidence="1 4">Belongs to the D-isomer specific 2-hydroxyacid dehydrogenase family.</text>
</comment>
<dbReference type="Proteomes" id="UP000321892">
    <property type="component" value="Chromosome"/>
</dbReference>
<dbReference type="InterPro" id="IPR006139">
    <property type="entry name" value="D-isomer_2_OHA_DH_cat_dom"/>
</dbReference>
<dbReference type="InterPro" id="IPR058205">
    <property type="entry name" value="D-LDH-like"/>
</dbReference>
<dbReference type="AlphaFoldDB" id="A0A510JHS4"/>
<dbReference type="GO" id="GO:0016616">
    <property type="term" value="F:oxidoreductase activity, acting on the CH-OH group of donors, NAD or NADP as acceptor"/>
    <property type="evidence" value="ECO:0007669"/>
    <property type="project" value="InterPro"/>
</dbReference>
<dbReference type="PROSITE" id="PS00671">
    <property type="entry name" value="D_2_HYDROXYACID_DH_3"/>
    <property type="match status" value="1"/>
</dbReference>
<dbReference type="RefSeq" id="WP_026746076.1">
    <property type="nucleotide sequence ID" value="NZ_AP019823.1"/>
</dbReference>
<keyword evidence="2 4" id="KW-0560">Oxidoreductase</keyword>
<dbReference type="Gene3D" id="3.40.50.720">
    <property type="entry name" value="NAD(P)-binding Rossmann-like Domain"/>
    <property type="match status" value="2"/>
</dbReference>
<dbReference type="SUPFAM" id="SSF51735">
    <property type="entry name" value="NAD(P)-binding Rossmann-fold domains"/>
    <property type="match status" value="1"/>
</dbReference>
<dbReference type="PROSITE" id="PS00670">
    <property type="entry name" value="D_2_HYDROXYACID_DH_2"/>
    <property type="match status" value="1"/>
</dbReference>
<proteinExistence type="inferred from homology"/>
<dbReference type="EMBL" id="AP019823">
    <property type="protein sequence ID" value="BBM38869.1"/>
    <property type="molecule type" value="Genomic_DNA"/>
</dbReference>
<dbReference type="InterPro" id="IPR006140">
    <property type="entry name" value="D-isomer_DH_NAD-bd"/>
</dbReference>
<dbReference type="PANTHER" id="PTHR43026">
    <property type="entry name" value="2-HYDROXYACID DEHYDROGENASE HOMOLOG 1-RELATED"/>
    <property type="match status" value="1"/>
</dbReference>
<protein>
    <submittedName>
        <fullName evidence="7">NAD-binding D-isomer specific 2-hydroxyacid dehydrogenase</fullName>
    </submittedName>
</protein>
<evidence type="ECO:0000256" key="1">
    <source>
        <dbReference type="ARBA" id="ARBA00005854"/>
    </source>
</evidence>
<dbReference type="CDD" id="cd12183">
    <property type="entry name" value="LDH_like_2"/>
    <property type="match status" value="1"/>
</dbReference>
<feature type="domain" description="D-isomer specific 2-hydroxyacid dehydrogenase catalytic" evidence="5">
    <location>
        <begin position="3"/>
        <end position="329"/>
    </location>
</feature>
<reference evidence="7 8" key="1">
    <citation type="submission" date="2019-07" db="EMBL/GenBank/DDBJ databases">
        <title>Complete Genome Sequence of Leptotrichia hofstadii Strain JCM16775.</title>
        <authorList>
            <person name="Watanabe S."/>
            <person name="Cui L."/>
        </authorList>
    </citation>
    <scope>NUCLEOTIDE SEQUENCE [LARGE SCALE GENOMIC DNA]</scope>
    <source>
        <strain evidence="7 8">JCM16775</strain>
    </source>
</reference>
<gene>
    <name evidence="7" type="ORF">JCM16775_1579</name>
</gene>
<evidence type="ECO:0000313" key="7">
    <source>
        <dbReference type="EMBL" id="BBM38869.1"/>
    </source>
</evidence>
<keyword evidence="8" id="KW-1185">Reference proteome</keyword>
<organism evidence="7 8">
    <name type="scientific">Leptotrichia hofstadii</name>
    <dbReference type="NCBI Taxonomy" id="157688"/>
    <lineage>
        <taxon>Bacteria</taxon>
        <taxon>Fusobacteriati</taxon>
        <taxon>Fusobacteriota</taxon>
        <taxon>Fusobacteriia</taxon>
        <taxon>Fusobacteriales</taxon>
        <taxon>Leptotrichiaceae</taxon>
        <taxon>Leptotrichia</taxon>
    </lineage>
</organism>
<evidence type="ECO:0000259" key="6">
    <source>
        <dbReference type="Pfam" id="PF02826"/>
    </source>
</evidence>